<dbReference type="InterPro" id="IPR000979">
    <property type="entry name" value="Phosphodiesterase_MJ0936/Vps29"/>
</dbReference>
<dbReference type="EC" id="3.1.4.-" evidence="2"/>
<dbReference type="NCBIfam" id="TIGR00040">
    <property type="entry name" value="yfcE"/>
    <property type="match status" value="1"/>
</dbReference>
<organism evidence="4 5">
    <name type="scientific">Paenibacillus filicis</name>
    <dbReference type="NCBI Taxonomy" id="669464"/>
    <lineage>
        <taxon>Bacteria</taxon>
        <taxon>Bacillati</taxon>
        <taxon>Bacillota</taxon>
        <taxon>Bacilli</taxon>
        <taxon>Bacillales</taxon>
        <taxon>Paenibacillaceae</taxon>
        <taxon>Paenibacillus</taxon>
    </lineage>
</organism>
<evidence type="ECO:0000313" key="5">
    <source>
        <dbReference type="Proteomes" id="UP001469365"/>
    </source>
</evidence>
<sequence>MRIGIVSDTHLYDHKPELPAALVDGLRGVDLILHAGDWIAESIAERLAAIAPIDGVAGNNDGADMMRRFGRRKILELAGYRIGLVHGDGGRSTPDTAFQAFCDADGKPTTDIILFGHSHIPFSEMRGGVLLFNPGSPTDKRRQPLYSYGILELTDQIGAQHFYYADRSPPIHS</sequence>
<comment type="caution">
    <text evidence="4">The sequence shown here is derived from an EMBL/GenBank/DDBJ whole genome shotgun (WGS) entry which is preliminary data.</text>
</comment>
<proteinExistence type="inferred from homology"/>
<keyword evidence="5" id="KW-1185">Reference proteome</keyword>
<evidence type="ECO:0000256" key="2">
    <source>
        <dbReference type="RuleBase" id="RU362039"/>
    </source>
</evidence>
<dbReference type="InterPro" id="IPR024654">
    <property type="entry name" value="Calcineurin-like_PHP_lpxH"/>
</dbReference>
<protein>
    <recommendedName>
        <fullName evidence="2">Phosphoesterase</fullName>
        <ecNumber evidence="2">3.1.4.-</ecNumber>
    </recommendedName>
</protein>
<dbReference type="SUPFAM" id="SSF56300">
    <property type="entry name" value="Metallo-dependent phosphatases"/>
    <property type="match status" value="1"/>
</dbReference>
<dbReference type="InterPro" id="IPR041802">
    <property type="entry name" value="MPP_YfcE"/>
</dbReference>
<dbReference type="InterPro" id="IPR029052">
    <property type="entry name" value="Metallo-depent_PP-like"/>
</dbReference>
<feature type="domain" description="Calcineurin-like phosphoesterase" evidence="3">
    <location>
        <begin position="1"/>
        <end position="155"/>
    </location>
</feature>
<dbReference type="CDD" id="cd00841">
    <property type="entry name" value="MPP_YfcE"/>
    <property type="match status" value="1"/>
</dbReference>
<comment type="similarity">
    <text evidence="1 2">Belongs to the metallophosphoesterase superfamily. YfcE family.</text>
</comment>
<evidence type="ECO:0000256" key="1">
    <source>
        <dbReference type="ARBA" id="ARBA00008950"/>
    </source>
</evidence>
<gene>
    <name evidence="4" type="ORF">WMW72_11570</name>
</gene>
<name>A0ABU9DI57_9BACL</name>
<comment type="cofactor">
    <cofactor evidence="2">
        <name>a divalent metal cation</name>
        <dbReference type="ChEBI" id="CHEBI:60240"/>
    </cofactor>
</comment>
<dbReference type="Pfam" id="PF12850">
    <property type="entry name" value="Metallophos_2"/>
    <property type="match status" value="1"/>
</dbReference>
<dbReference type="Gene3D" id="3.60.21.10">
    <property type="match status" value="1"/>
</dbReference>
<keyword evidence="2" id="KW-0479">Metal-binding</keyword>
<accession>A0ABU9DI57</accession>
<reference evidence="4 5" key="1">
    <citation type="submission" date="2024-04" db="EMBL/GenBank/DDBJ databases">
        <title>draft genome sequnece of Paenibacillus filicis.</title>
        <authorList>
            <person name="Kim D.-U."/>
        </authorList>
    </citation>
    <scope>NUCLEOTIDE SEQUENCE [LARGE SCALE GENOMIC DNA]</scope>
    <source>
        <strain evidence="4 5">KACC14197</strain>
    </source>
</reference>
<dbReference type="RefSeq" id="WP_341415625.1">
    <property type="nucleotide sequence ID" value="NZ_JBBPCC010000006.1"/>
</dbReference>
<dbReference type="PANTHER" id="PTHR11124">
    <property type="entry name" value="VACUOLAR SORTING PROTEIN VPS29"/>
    <property type="match status" value="1"/>
</dbReference>
<dbReference type="EMBL" id="JBBPCC010000006">
    <property type="protein sequence ID" value="MEK8128544.1"/>
    <property type="molecule type" value="Genomic_DNA"/>
</dbReference>
<dbReference type="Proteomes" id="UP001469365">
    <property type="component" value="Unassembled WGS sequence"/>
</dbReference>
<evidence type="ECO:0000259" key="3">
    <source>
        <dbReference type="Pfam" id="PF12850"/>
    </source>
</evidence>
<evidence type="ECO:0000313" key="4">
    <source>
        <dbReference type="EMBL" id="MEK8128544.1"/>
    </source>
</evidence>